<gene>
    <name evidence="2" type="ORF">RIB2604_00102030</name>
</gene>
<evidence type="ECO:0000313" key="2">
    <source>
        <dbReference type="EMBL" id="GAT18708.1"/>
    </source>
</evidence>
<dbReference type="Proteomes" id="UP000075230">
    <property type="component" value="Unassembled WGS sequence"/>
</dbReference>
<reference evidence="3" key="2">
    <citation type="submission" date="2016-02" db="EMBL/GenBank/DDBJ databases">
        <title>Genome sequencing of Aspergillus luchuensis NBRC 4314.</title>
        <authorList>
            <person name="Yamada O."/>
        </authorList>
    </citation>
    <scope>NUCLEOTIDE SEQUENCE [LARGE SCALE GENOMIC DNA]</scope>
    <source>
        <strain evidence="3">RIB 2604</strain>
    </source>
</reference>
<sequence length="81" mass="9259">MSQAPDMDMNAHADLKVVSGKKKERDDKNSSPPEVVHPLEHSENVWRIDAGVQKQPETSCHFIRRNGDEDDDDDDCQRVEE</sequence>
<evidence type="ECO:0000313" key="3">
    <source>
        <dbReference type="Proteomes" id="UP000075230"/>
    </source>
</evidence>
<evidence type="ECO:0000256" key="1">
    <source>
        <dbReference type="SAM" id="MobiDB-lite"/>
    </source>
</evidence>
<protein>
    <submittedName>
        <fullName evidence="2">ABC multidrug transporter</fullName>
    </submittedName>
</protein>
<organism evidence="2 3">
    <name type="scientific">Aspergillus kawachii</name>
    <name type="common">White koji mold</name>
    <name type="synonym">Aspergillus awamori var. kawachi</name>
    <dbReference type="NCBI Taxonomy" id="1069201"/>
    <lineage>
        <taxon>Eukaryota</taxon>
        <taxon>Fungi</taxon>
        <taxon>Dikarya</taxon>
        <taxon>Ascomycota</taxon>
        <taxon>Pezizomycotina</taxon>
        <taxon>Eurotiomycetes</taxon>
        <taxon>Eurotiomycetidae</taxon>
        <taxon>Eurotiales</taxon>
        <taxon>Aspergillaceae</taxon>
        <taxon>Aspergillus</taxon>
        <taxon>Aspergillus subgen. Circumdati</taxon>
    </lineage>
</organism>
<proteinExistence type="predicted"/>
<feature type="compositionally biased region" description="Basic and acidic residues" evidence="1">
    <location>
        <begin position="9"/>
        <end position="29"/>
    </location>
</feature>
<feature type="region of interest" description="Disordered" evidence="1">
    <location>
        <begin position="1"/>
        <end position="81"/>
    </location>
</feature>
<dbReference type="EMBL" id="BCWF01000001">
    <property type="protein sequence ID" value="GAT18708.1"/>
    <property type="molecule type" value="Genomic_DNA"/>
</dbReference>
<accession>A0A146EXE1</accession>
<name>A0A146EXE1_ASPKA</name>
<reference evidence="2 3" key="1">
    <citation type="journal article" date="2016" name="DNA Res.">
        <title>Genome sequence of Aspergillus luchuensis NBRC 4314.</title>
        <authorList>
            <person name="Yamada O."/>
            <person name="Machida M."/>
            <person name="Hosoyama A."/>
            <person name="Goto M."/>
            <person name="Takahashi T."/>
            <person name="Futagami T."/>
            <person name="Yamagata Y."/>
            <person name="Takeuchi M."/>
            <person name="Kobayashi T."/>
            <person name="Koike H."/>
            <person name="Abe K."/>
            <person name="Asai K."/>
            <person name="Arita M."/>
            <person name="Fujita N."/>
            <person name="Fukuda K."/>
            <person name="Higa K."/>
            <person name="Horikawa H."/>
            <person name="Ishikawa T."/>
            <person name="Jinno K."/>
            <person name="Kato Y."/>
            <person name="Kirimura K."/>
            <person name="Mizutani O."/>
            <person name="Nakasone K."/>
            <person name="Sano M."/>
            <person name="Shiraishi Y."/>
            <person name="Tsukahara M."/>
            <person name="Gomi K."/>
        </authorList>
    </citation>
    <scope>NUCLEOTIDE SEQUENCE [LARGE SCALE GENOMIC DNA]</scope>
    <source>
        <strain evidence="2 3">RIB 2604</strain>
    </source>
</reference>
<feature type="compositionally biased region" description="Basic and acidic residues" evidence="1">
    <location>
        <begin position="37"/>
        <end position="46"/>
    </location>
</feature>
<dbReference type="AlphaFoldDB" id="A0A146EXE1"/>
<comment type="caution">
    <text evidence="2">The sequence shown here is derived from an EMBL/GenBank/DDBJ whole genome shotgun (WGS) entry which is preliminary data.</text>
</comment>